<dbReference type="Proteomes" id="UP000782241">
    <property type="component" value="Unassembled WGS sequence"/>
</dbReference>
<reference evidence="1" key="1">
    <citation type="submission" date="2021-04" db="EMBL/GenBank/DDBJ databases">
        <title>Draft genome of Fusarium avenaceum strain F156N33, isolated from an atmospheric sample in Virginia.</title>
        <authorList>
            <person name="Yang S."/>
            <person name="Vinatzer B.A."/>
            <person name="Coleman J."/>
        </authorList>
    </citation>
    <scope>NUCLEOTIDE SEQUENCE</scope>
    <source>
        <strain evidence="1">F156N33</strain>
    </source>
</reference>
<gene>
    <name evidence="1" type="ORF">KAF25_000942</name>
</gene>
<dbReference type="PANTHER" id="PTHR24148:SF81">
    <property type="entry name" value="HETEROKARYON INCOMPATIBILITY DOMAIN-CONTAINING PROTEIN"/>
    <property type="match status" value="1"/>
</dbReference>
<keyword evidence="2" id="KW-1185">Reference proteome</keyword>
<protein>
    <submittedName>
        <fullName evidence="1">Uncharacterized protein</fullName>
    </submittedName>
</protein>
<sequence>MESDKDTPFSVVHLELDTYPIDRCPEYETMSYSWGGEDSNSSLVWVVQELILAPRVIMPVGNTTFFAHPRTERGFPVSRDNDSSRASSQIPWMEHITRGRVEARGLYEVASLLGTSQSSDARDRVFGVLGLLPSLSGLTALRPDYSLSQKSVFTGFAAHSIFVEGNHSLLHQACGTVDSLDFPSWAPSYHHLETDWNNILSKSHTGRPRHEDVELYVYATTLKMRSQEHHKQTKIYRNAWHIMSFRIVSIGYGGEWPLPAESIAGRGLHARLHSGTGRLSINLKRIFAIREAPVPINIQLLQGCKIPLETKGSRASPCVYLIGPKALHTIVRVGDEVWILETCATPKVFLILRKNGEPQTFSLVATCYYVFCVLYEIVPKHRPSISKKEVNHDASLFLSVPKMQKQMHSEYAYIQRLFNVHFQANRATCRHFLRFVMRASEEDGYKMLRLPRRWESLPGRWKELYLSSFQPDVESWIDGDYYHVKMQQGSGSIAQFESMGWEVVSRGESTTFKREMLQIEKEYEMILFSPTINECLRICLSVCRRTYGDYALSDIDILTSETMYPYGYEHGDKSWDRWLDLPKEHWSCRPSHASYKFMNNDKSDVDDLIPGNIFRDFELDGTRSSLSPLPDWLPTTFFIPARNDFRFTMYSGLASTWLALLAVNNVAYASEEPPTVTAAPIYLPYYDEKSWSLVRGSVVSSNEEAKETTYTIFCPDTDNVYPPECDLSLEFPFIIVEGPDTVRFEGTHTSTLTANLACNLQGTTKATCSGYSSFNKGYNDGVHTGPTEVTWTSTFTGKEVEWGVLTMGALPHDPDVVTAVSETPSDFVSMPIATDGNSAGANLGVDRSVAILAAACALAAKLW</sequence>
<evidence type="ECO:0000313" key="2">
    <source>
        <dbReference type="Proteomes" id="UP000782241"/>
    </source>
</evidence>
<dbReference type="EMBL" id="JAGPUO010000004">
    <property type="protein sequence ID" value="KAG5663006.1"/>
    <property type="molecule type" value="Genomic_DNA"/>
</dbReference>
<proteinExistence type="predicted"/>
<evidence type="ECO:0000313" key="1">
    <source>
        <dbReference type="EMBL" id="KAG5663006.1"/>
    </source>
</evidence>
<name>A0A9P7H5P2_9HYPO</name>
<dbReference type="InterPro" id="IPR052895">
    <property type="entry name" value="HetReg/Transcr_Mod"/>
</dbReference>
<comment type="caution">
    <text evidence="1">The sequence shown here is derived from an EMBL/GenBank/DDBJ whole genome shotgun (WGS) entry which is preliminary data.</text>
</comment>
<dbReference type="AlphaFoldDB" id="A0A9P7H5P2"/>
<organism evidence="1 2">
    <name type="scientific">Fusarium avenaceum</name>
    <dbReference type="NCBI Taxonomy" id="40199"/>
    <lineage>
        <taxon>Eukaryota</taxon>
        <taxon>Fungi</taxon>
        <taxon>Dikarya</taxon>
        <taxon>Ascomycota</taxon>
        <taxon>Pezizomycotina</taxon>
        <taxon>Sordariomycetes</taxon>
        <taxon>Hypocreomycetidae</taxon>
        <taxon>Hypocreales</taxon>
        <taxon>Nectriaceae</taxon>
        <taxon>Fusarium</taxon>
        <taxon>Fusarium tricinctum species complex</taxon>
    </lineage>
</organism>
<accession>A0A9P7H5P2</accession>
<dbReference type="PANTHER" id="PTHR24148">
    <property type="entry name" value="ANKYRIN REPEAT DOMAIN-CONTAINING PROTEIN 39 HOMOLOG-RELATED"/>
    <property type="match status" value="1"/>
</dbReference>